<dbReference type="InterPro" id="IPR020471">
    <property type="entry name" value="AKR"/>
</dbReference>
<dbReference type="EMBL" id="JADNYM010000031">
    <property type="protein sequence ID" value="MBG0741504.1"/>
    <property type="molecule type" value="Genomic_DNA"/>
</dbReference>
<organism evidence="2 3">
    <name type="scientific">Arthrobacter terrae</name>
    <dbReference type="NCBI Taxonomy" id="2935737"/>
    <lineage>
        <taxon>Bacteria</taxon>
        <taxon>Bacillati</taxon>
        <taxon>Actinomycetota</taxon>
        <taxon>Actinomycetes</taxon>
        <taxon>Micrococcales</taxon>
        <taxon>Micrococcaceae</taxon>
        <taxon>Arthrobacter</taxon>
    </lineage>
</organism>
<dbReference type="PANTHER" id="PTHR43638:SF3">
    <property type="entry name" value="ALDEHYDE REDUCTASE"/>
    <property type="match status" value="1"/>
</dbReference>
<keyword evidence="3" id="KW-1185">Reference proteome</keyword>
<dbReference type="PANTHER" id="PTHR43638">
    <property type="entry name" value="OXIDOREDUCTASE, ALDO/KETO REDUCTASE FAMILY PROTEIN"/>
    <property type="match status" value="1"/>
</dbReference>
<accession>A0A931CV39</accession>
<dbReference type="Proteomes" id="UP000655366">
    <property type="component" value="Unassembled WGS sequence"/>
</dbReference>
<dbReference type="GO" id="GO:0016491">
    <property type="term" value="F:oxidoreductase activity"/>
    <property type="evidence" value="ECO:0007669"/>
    <property type="project" value="InterPro"/>
</dbReference>
<name>A0A931CV39_9MICC</name>
<reference evidence="2 3" key="1">
    <citation type="submission" date="2020-11" db="EMBL/GenBank/DDBJ databases">
        <title>Arthrobacter antarcticus sp. nov., isolated from Antarctic Soil.</title>
        <authorList>
            <person name="Li J."/>
        </authorList>
    </citation>
    <scope>NUCLEOTIDE SEQUENCE [LARGE SCALE GENOMIC DNA]</scope>
    <source>
        <strain evidence="2 3">Z1-20</strain>
    </source>
</reference>
<comment type="caution">
    <text evidence="2">The sequence shown here is derived from an EMBL/GenBank/DDBJ whole genome shotgun (WGS) entry which is preliminary data.</text>
</comment>
<dbReference type="PRINTS" id="PR00069">
    <property type="entry name" value="ALDKETRDTASE"/>
</dbReference>
<evidence type="ECO:0000313" key="3">
    <source>
        <dbReference type="Proteomes" id="UP000655366"/>
    </source>
</evidence>
<sequence length="286" mass="30774">MDTGHGVVSLPSGEGVPRLGQGTWYMGDDDGTRAAEIRTLRTGLDLGLTLIDTAEMYGDGRAEELVGGAIAGRRDEVFLVSKVLPSNASVRGTSRALEASLERLGTDYLDLYLLHWRGGIPLQESIGALQELAVAGKIRHWGVSNLDIDDMHELDAVPDAGALQTNQLLYNLSRRGIEYDLLPLLAERKIPVMAYSPIEQGRLLGHPELHRIAGEHTAGKNAATPAQIALAWVLRRPDIIAIPKASTVEHVVANHGALGIQLTSDDLAALDSAFPPPSRPEPLEML</sequence>
<evidence type="ECO:0000259" key="1">
    <source>
        <dbReference type="Pfam" id="PF00248"/>
    </source>
</evidence>
<feature type="domain" description="NADP-dependent oxidoreductase" evidence="1">
    <location>
        <begin position="18"/>
        <end position="273"/>
    </location>
</feature>
<dbReference type="CDD" id="cd19138">
    <property type="entry name" value="AKR_YeaE"/>
    <property type="match status" value="1"/>
</dbReference>
<protein>
    <submittedName>
        <fullName evidence="2">Aldo/keto reductase</fullName>
    </submittedName>
</protein>
<dbReference type="InterPro" id="IPR023210">
    <property type="entry name" value="NADP_OxRdtase_dom"/>
</dbReference>
<dbReference type="SUPFAM" id="SSF51430">
    <property type="entry name" value="NAD(P)-linked oxidoreductase"/>
    <property type="match status" value="1"/>
</dbReference>
<dbReference type="InterPro" id="IPR036812">
    <property type="entry name" value="NAD(P)_OxRdtase_dom_sf"/>
</dbReference>
<dbReference type="AlphaFoldDB" id="A0A931CV39"/>
<gene>
    <name evidence="2" type="ORF">IV500_19250</name>
</gene>
<evidence type="ECO:0000313" key="2">
    <source>
        <dbReference type="EMBL" id="MBG0741504.1"/>
    </source>
</evidence>
<proteinExistence type="predicted"/>
<dbReference type="Gene3D" id="3.20.20.100">
    <property type="entry name" value="NADP-dependent oxidoreductase domain"/>
    <property type="match status" value="1"/>
</dbReference>
<dbReference type="RefSeq" id="WP_196398430.1">
    <property type="nucleotide sequence ID" value="NZ_JADNYM010000031.1"/>
</dbReference>
<dbReference type="Pfam" id="PF00248">
    <property type="entry name" value="Aldo_ket_red"/>
    <property type="match status" value="1"/>
</dbReference>